<dbReference type="GO" id="GO:0006284">
    <property type="term" value="P:base-excision repair"/>
    <property type="evidence" value="ECO:0007669"/>
    <property type="project" value="InterPro"/>
</dbReference>
<proteinExistence type="inferred from homology"/>
<evidence type="ECO:0000313" key="11">
    <source>
        <dbReference type="EMBL" id="QHU20505.1"/>
    </source>
</evidence>
<dbReference type="SUPFAM" id="SSF46946">
    <property type="entry name" value="S13-like H2TH domain"/>
    <property type="match status" value="1"/>
</dbReference>
<dbReference type="GO" id="GO:0003906">
    <property type="term" value="F:DNA-(apurinic or apyrimidinic site) endonuclease activity"/>
    <property type="evidence" value="ECO:0007669"/>
    <property type="project" value="InterPro"/>
</dbReference>
<comment type="similarity">
    <text evidence="2">Belongs to the FPG family.</text>
</comment>
<keyword evidence="5" id="KW-0238">DNA-binding</keyword>
<keyword evidence="3" id="KW-0227">DNA damage</keyword>
<organism evidence="11">
    <name type="scientific">viral metagenome</name>
    <dbReference type="NCBI Taxonomy" id="1070528"/>
    <lineage>
        <taxon>unclassified sequences</taxon>
        <taxon>metagenomes</taxon>
        <taxon>organismal metagenomes</taxon>
    </lineage>
</organism>
<dbReference type="PANTHER" id="PTHR22993">
    <property type="entry name" value="FORMAMIDOPYRIMIDINE-DNA GLYCOSYLASE"/>
    <property type="match status" value="1"/>
</dbReference>
<dbReference type="AlphaFoldDB" id="A0A6C0KR68"/>
<evidence type="ECO:0000256" key="2">
    <source>
        <dbReference type="ARBA" id="ARBA00009409"/>
    </source>
</evidence>
<dbReference type="Gene3D" id="3.20.190.10">
    <property type="entry name" value="MutM-like, N-terminal"/>
    <property type="match status" value="1"/>
</dbReference>
<dbReference type="InterPro" id="IPR035937">
    <property type="entry name" value="FPG_N"/>
</dbReference>
<dbReference type="SMART" id="SM01232">
    <property type="entry name" value="H2TH"/>
    <property type="match status" value="1"/>
</dbReference>
<evidence type="ECO:0000256" key="5">
    <source>
        <dbReference type="ARBA" id="ARBA00023125"/>
    </source>
</evidence>
<evidence type="ECO:0000256" key="7">
    <source>
        <dbReference type="ARBA" id="ARBA00023239"/>
    </source>
</evidence>
<evidence type="ECO:0000256" key="3">
    <source>
        <dbReference type="ARBA" id="ARBA00022763"/>
    </source>
</evidence>
<dbReference type="GO" id="GO:0003684">
    <property type="term" value="F:damaged DNA binding"/>
    <property type="evidence" value="ECO:0007669"/>
    <property type="project" value="InterPro"/>
</dbReference>
<dbReference type="Pfam" id="PF06831">
    <property type="entry name" value="H2TH"/>
    <property type="match status" value="1"/>
</dbReference>
<protein>
    <recommendedName>
        <fullName evidence="10">Formamidopyrimidine-DNA glycosylase catalytic domain-containing protein</fullName>
    </recommendedName>
</protein>
<dbReference type="InterPro" id="IPR010979">
    <property type="entry name" value="Ribosomal_uS13-like_H2TH"/>
</dbReference>
<dbReference type="InterPro" id="IPR015886">
    <property type="entry name" value="H2TH_FPG"/>
</dbReference>
<keyword evidence="6" id="KW-0234">DNA repair</keyword>
<dbReference type="Pfam" id="PF01149">
    <property type="entry name" value="Fapy_DNA_glyco"/>
    <property type="match status" value="1"/>
</dbReference>
<dbReference type="InterPro" id="IPR049392">
    <property type="entry name" value="FPG_C"/>
</dbReference>
<dbReference type="GO" id="GO:0008270">
    <property type="term" value="F:zinc ion binding"/>
    <property type="evidence" value="ECO:0007669"/>
    <property type="project" value="InterPro"/>
</dbReference>
<evidence type="ECO:0000256" key="1">
    <source>
        <dbReference type="ARBA" id="ARBA00001668"/>
    </source>
</evidence>
<keyword evidence="7" id="KW-0456">Lyase</keyword>
<evidence type="ECO:0000256" key="9">
    <source>
        <dbReference type="ARBA" id="ARBA00023295"/>
    </source>
</evidence>
<evidence type="ECO:0000256" key="6">
    <source>
        <dbReference type="ARBA" id="ARBA00023204"/>
    </source>
</evidence>
<dbReference type="Pfam" id="PF21025">
    <property type="entry name" value="Fapy_DNA_glyco_C"/>
    <property type="match status" value="1"/>
</dbReference>
<dbReference type="SUPFAM" id="SSF81624">
    <property type="entry name" value="N-terminal domain of MutM-like DNA repair proteins"/>
    <property type="match status" value="1"/>
</dbReference>
<dbReference type="PANTHER" id="PTHR22993:SF9">
    <property type="entry name" value="FORMAMIDOPYRIMIDINE-DNA GLYCOSYLASE"/>
    <property type="match status" value="1"/>
</dbReference>
<evidence type="ECO:0000259" key="10">
    <source>
        <dbReference type="PROSITE" id="PS51068"/>
    </source>
</evidence>
<comment type="catalytic activity">
    <reaction evidence="1">
        <text>Hydrolysis of DNA containing ring-opened 7-methylguanine residues, releasing 2,6-diamino-4-hydroxy-5-(N-methyl)formamidopyrimidine.</text>
        <dbReference type="EC" id="3.2.2.23"/>
    </reaction>
</comment>
<keyword evidence="9" id="KW-0326">Glycosidase</keyword>
<evidence type="ECO:0000256" key="8">
    <source>
        <dbReference type="ARBA" id="ARBA00023268"/>
    </source>
</evidence>
<dbReference type="EMBL" id="MN740969">
    <property type="protein sequence ID" value="QHU20505.1"/>
    <property type="molecule type" value="Genomic_DNA"/>
</dbReference>
<dbReference type="GO" id="GO:0016829">
    <property type="term" value="F:lyase activity"/>
    <property type="evidence" value="ECO:0007669"/>
    <property type="project" value="UniProtKB-KW"/>
</dbReference>
<dbReference type="PROSITE" id="PS51068">
    <property type="entry name" value="FPG_CAT"/>
    <property type="match status" value="1"/>
</dbReference>
<evidence type="ECO:0000256" key="4">
    <source>
        <dbReference type="ARBA" id="ARBA00022801"/>
    </source>
</evidence>
<accession>A0A6C0KR68</accession>
<name>A0A6C0KR68_9ZZZZ</name>
<feature type="domain" description="Formamidopyrimidine-DNA glycosylase catalytic" evidence="10">
    <location>
        <begin position="2"/>
        <end position="114"/>
    </location>
</feature>
<sequence length="267" mass="31180">MTEGPEATYLAHYIATYFKNKRLKQVSIRGGRYKHHGPPKGLRQFPLPLRLLDVHKKGKVIFFLFEHQWCMIAKMGMVGWFSKPEEKGLFQSHPNVIFHFENGDLHFFDFRNFGTLTFTDNPIKIVSELDAIAPDIHDTSPSALEQRVHDIVEHYPHETLEIALMNQERLFSGIGNIIKSELLYHAKLSPKRPLSSLSKKEWHRLILSSKKVYNTILNYLYHKGLDFNGYFDLHNVYQKEKDPNGLRVISYKVKDGRTTFWVPSIQQ</sequence>
<dbReference type="Gene3D" id="1.10.8.50">
    <property type="match status" value="1"/>
</dbReference>
<dbReference type="SMART" id="SM00898">
    <property type="entry name" value="Fapy_DNA_glyco"/>
    <property type="match status" value="1"/>
</dbReference>
<reference evidence="11" key="1">
    <citation type="journal article" date="2020" name="Nature">
        <title>Giant virus diversity and host interactions through global metagenomics.</title>
        <authorList>
            <person name="Schulz F."/>
            <person name="Roux S."/>
            <person name="Paez-Espino D."/>
            <person name="Jungbluth S."/>
            <person name="Walsh D.A."/>
            <person name="Denef V.J."/>
            <person name="McMahon K.D."/>
            <person name="Konstantinidis K.T."/>
            <person name="Eloe-Fadrosh E.A."/>
            <person name="Kyrpides N.C."/>
            <person name="Woyke T."/>
        </authorList>
    </citation>
    <scope>NUCLEOTIDE SEQUENCE</scope>
    <source>
        <strain evidence="11">GVMAG-S-3300013093-109</strain>
    </source>
</reference>
<dbReference type="InterPro" id="IPR012319">
    <property type="entry name" value="FPG_cat"/>
</dbReference>
<keyword evidence="4" id="KW-0378">Hydrolase</keyword>
<dbReference type="GO" id="GO:0008534">
    <property type="term" value="F:oxidized purine nucleobase lesion DNA N-glycosylase activity"/>
    <property type="evidence" value="ECO:0007669"/>
    <property type="project" value="UniProtKB-EC"/>
</dbReference>
<keyword evidence="8" id="KW-0511">Multifunctional enzyme</keyword>